<organism evidence="2 3">
    <name type="scientific">Candidatus Kuenenbacteria bacterium HGW-Kuenenbacteria-1</name>
    <dbReference type="NCBI Taxonomy" id="2013812"/>
    <lineage>
        <taxon>Bacteria</taxon>
        <taxon>Candidatus Kueneniibacteriota</taxon>
    </lineage>
</organism>
<dbReference type="Proteomes" id="UP000233414">
    <property type="component" value="Unassembled WGS sequence"/>
</dbReference>
<sequence length="35" mass="3878">MIATEIVRTFVGSIGVALSMPIATYFGAYWLKNKK</sequence>
<protein>
    <recommendedName>
        <fullName evidence="4">YibE/F family protein</fullName>
    </recommendedName>
</protein>
<dbReference type="EMBL" id="PGYQ01000007">
    <property type="protein sequence ID" value="PKL72334.1"/>
    <property type="molecule type" value="Genomic_DNA"/>
</dbReference>
<keyword evidence="1" id="KW-1133">Transmembrane helix</keyword>
<accession>A0A2N1UND4</accession>
<evidence type="ECO:0000313" key="3">
    <source>
        <dbReference type="Proteomes" id="UP000233414"/>
    </source>
</evidence>
<evidence type="ECO:0000313" key="2">
    <source>
        <dbReference type="EMBL" id="PKL72334.1"/>
    </source>
</evidence>
<gene>
    <name evidence="2" type="ORF">CVV26_02105</name>
</gene>
<feature type="transmembrane region" description="Helical" evidence="1">
    <location>
        <begin position="6"/>
        <end position="31"/>
    </location>
</feature>
<reference evidence="2 3" key="1">
    <citation type="journal article" date="2017" name="ISME J.">
        <title>Potential for microbial H2 and metal transformations associated with novel bacteria and archaea in deep terrestrial subsurface sediments.</title>
        <authorList>
            <person name="Hernsdorf A.W."/>
            <person name="Amano Y."/>
            <person name="Miyakawa K."/>
            <person name="Ise K."/>
            <person name="Suzuki Y."/>
            <person name="Anantharaman K."/>
            <person name="Probst A."/>
            <person name="Burstein D."/>
            <person name="Thomas B.C."/>
            <person name="Banfield J.F."/>
        </authorList>
    </citation>
    <scope>NUCLEOTIDE SEQUENCE [LARGE SCALE GENOMIC DNA]</scope>
    <source>
        <strain evidence="2">HGW-Kuenenbacteria-1</strain>
    </source>
</reference>
<evidence type="ECO:0008006" key="4">
    <source>
        <dbReference type="Google" id="ProtNLM"/>
    </source>
</evidence>
<keyword evidence="1" id="KW-0472">Membrane</keyword>
<keyword evidence="1" id="KW-0812">Transmembrane</keyword>
<dbReference type="AlphaFoldDB" id="A0A2N1UND4"/>
<proteinExistence type="predicted"/>
<name>A0A2N1UND4_9BACT</name>
<evidence type="ECO:0000256" key="1">
    <source>
        <dbReference type="SAM" id="Phobius"/>
    </source>
</evidence>
<comment type="caution">
    <text evidence="2">The sequence shown here is derived from an EMBL/GenBank/DDBJ whole genome shotgun (WGS) entry which is preliminary data.</text>
</comment>